<dbReference type="Proteomes" id="UP000217144">
    <property type="component" value="Chromosome"/>
</dbReference>
<dbReference type="GO" id="GO:0004534">
    <property type="term" value="F:5'-3' RNA exonuclease activity"/>
    <property type="evidence" value="ECO:0007669"/>
    <property type="project" value="TreeGrafter"/>
</dbReference>
<dbReference type="RefSeq" id="WP_095671431.1">
    <property type="nucleotide sequence ID" value="NZ_CP016769.1"/>
</dbReference>
<feature type="domain" description="Polymerase/histidinol phosphatase N-terminal" evidence="1">
    <location>
        <begin position="2"/>
        <end position="66"/>
    </location>
</feature>
<protein>
    <submittedName>
        <fullName evidence="2">3',5'-nucleoside bisphosphate phosphatase</fullName>
    </submittedName>
</protein>
<dbReference type="Pfam" id="PF02811">
    <property type="entry name" value="PHP"/>
    <property type="match status" value="1"/>
</dbReference>
<dbReference type="PANTHER" id="PTHR42924">
    <property type="entry name" value="EXONUCLEASE"/>
    <property type="match status" value="1"/>
</dbReference>
<accession>A0AAD0E4W5</accession>
<dbReference type="InterPro" id="IPR003141">
    <property type="entry name" value="Pol/His_phosphatase_N"/>
</dbReference>
<evidence type="ECO:0000259" key="1">
    <source>
        <dbReference type="SMART" id="SM00481"/>
    </source>
</evidence>
<name>A0AAD0E4W5_9ACTN</name>
<dbReference type="AlphaFoldDB" id="A0AAD0E4W5"/>
<dbReference type="Gene3D" id="3.20.20.140">
    <property type="entry name" value="Metal-dependent hydrolases"/>
    <property type="match status" value="1"/>
</dbReference>
<gene>
    <name evidence="2" type="ORF">A1s21148_05480</name>
</gene>
<dbReference type="SMART" id="SM00481">
    <property type="entry name" value="POLIIIAc"/>
    <property type="match status" value="1"/>
</dbReference>
<organism evidence="2 3">
    <name type="scientific">Candidatus Planktophila lacus</name>
    <dbReference type="NCBI Taxonomy" id="1884913"/>
    <lineage>
        <taxon>Bacteria</taxon>
        <taxon>Bacillati</taxon>
        <taxon>Actinomycetota</taxon>
        <taxon>Actinomycetes</taxon>
        <taxon>Candidatus Nanopelagicales</taxon>
        <taxon>Candidatus Nanopelagicaceae</taxon>
        <taxon>Candidatus Planktophila</taxon>
    </lineage>
</organism>
<dbReference type="InterPro" id="IPR016195">
    <property type="entry name" value="Pol/histidinol_Pase-like"/>
</dbReference>
<evidence type="ECO:0000313" key="3">
    <source>
        <dbReference type="Proteomes" id="UP000217144"/>
    </source>
</evidence>
<dbReference type="InterPro" id="IPR052018">
    <property type="entry name" value="PHP_domain"/>
</dbReference>
<dbReference type="GO" id="GO:0035312">
    <property type="term" value="F:5'-3' DNA exonuclease activity"/>
    <property type="evidence" value="ECO:0007669"/>
    <property type="project" value="TreeGrafter"/>
</dbReference>
<evidence type="ECO:0000313" key="2">
    <source>
        <dbReference type="EMBL" id="ASY10940.1"/>
    </source>
</evidence>
<proteinExistence type="predicted"/>
<dbReference type="InterPro" id="IPR004013">
    <property type="entry name" value="PHP_dom"/>
</dbReference>
<reference evidence="2 3" key="1">
    <citation type="submission" date="2016-07" db="EMBL/GenBank/DDBJ databases">
        <title>High microdiversification within the ubiquitous acI lineage of Actinobacteria.</title>
        <authorList>
            <person name="Neuenschwander S.M."/>
            <person name="Salcher M."/>
            <person name="Ghai R."/>
            <person name="Pernthaler J."/>
        </authorList>
    </citation>
    <scope>NUCLEOTIDE SEQUENCE [LARGE SCALE GENOMIC DNA]</scope>
    <source>
        <strain evidence="2">MMS-21-148</strain>
    </source>
</reference>
<keyword evidence="3" id="KW-1185">Reference proteome</keyword>
<sequence>MIDLHTHTTASDGTDSPFALVNKALSAGITVLGLTDHDTTSGWAEAVSAARKPISLALGAEISTLTEDGISVHMLGLLFDGENSEIQAMLSDARDTRIPRMKKMVELLRSDGFAITMEDVIAATPEGATLGRPHLADALVKNGVVKSRDEAFAELLTNDSKYYVTHATPTPEVAIRTIVAAGGVAVIAHPMASRRGDVISTSIFSDLVAAGLHGIEIDHRDHTSSERTELRQVAAELNLVITGASDYHGQGKLNSLGENLTDPAQWERLESLASQRRVVTP</sequence>
<dbReference type="KEGG" id="plan:A1s21148_05480"/>
<dbReference type="CDD" id="cd07438">
    <property type="entry name" value="PHP_HisPPase_AMP"/>
    <property type="match status" value="1"/>
</dbReference>
<dbReference type="SUPFAM" id="SSF89550">
    <property type="entry name" value="PHP domain-like"/>
    <property type="match status" value="1"/>
</dbReference>
<dbReference type="EMBL" id="CP016769">
    <property type="protein sequence ID" value="ASY10940.1"/>
    <property type="molecule type" value="Genomic_DNA"/>
</dbReference>
<dbReference type="PANTHER" id="PTHR42924:SF3">
    <property type="entry name" value="POLYMERASE_HISTIDINOL PHOSPHATASE N-TERMINAL DOMAIN-CONTAINING PROTEIN"/>
    <property type="match status" value="1"/>
</dbReference>
<dbReference type="Gene3D" id="1.10.150.650">
    <property type="match status" value="1"/>
</dbReference>